<dbReference type="AlphaFoldDB" id="A0A160T011"/>
<accession>A0A160T011</accession>
<keyword evidence="2" id="KW-0378">Hydrolase</keyword>
<keyword evidence="2" id="KW-0547">Nucleotide-binding</keyword>
<dbReference type="EMBL" id="LN890655">
    <property type="protein sequence ID" value="CUS02774.2"/>
    <property type="molecule type" value="Genomic_DNA"/>
</dbReference>
<keyword evidence="3" id="KW-0234">DNA repair</keyword>
<dbReference type="InterPro" id="IPR038726">
    <property type="entry name" value="PDDEXK_AddAB-type"/>
</dbReference>
<reference evidence="6" key="1">
    <citation type="submission" date="2016-01" db="EMBL/GenBank/DDBJ databases">
        <authorList>
            <person name="Mcilroy J.S."/>
            <person name="Karst M S."/>
            <person name="Albertsen M."/>
        </authorList>
    </citation>
    <scope>NUCLEOTIDE SEQUENCE</scope>
    <source>
        <strain evidence="6">Cfx-K</strain>
    </source>
</reference>
<gene>
    <name evidence="6" type="ORF">CFX0092_A0896</name>
</gene>
<dbReference type="RefSeq" id="WP_095042350.1">
    <property type="nucleotide sequence ID" value="NZ_LN890655.1"/>
</dbReference>
<keyword evidence="7" id="KW-1185">Reference proteome</keyword>
<feature type="region of interest" description="Disordered" evidence="4">
    <location>
        <begin position="251"/>
        <end position="275"/>
    </location>
</feature>
<keyword evidence="1" id="KW-0227">DNA damage</keyword>
<dbReference type="GO" id="GO:0006281">
    <property type="term" value="P:DNA repair"/>
    <property type="evidence" value="ECO:0007669"/>
    <property type="project" value="UniProtKB-KW"/>
</dbReference>
<dbReference type="KEGG" id="pbf:CFX0092_A0896"/>
<evidence type="ECO:0000256" key="3">
    <source>
        <dbReference type="ARBA" id="ARBA00023204"/>
    </source>
</evidence>
<dbReference type="GO" id="GO:0004386">
    <property type="term" value="F:helicase activity"/>
    <property type="evidence" value="ECO:0007669"/>
    <property type="project" value="UniProtKB-KW"/>
</dbReference>
<name>A0A160T011_9CHLR</name>
<evidence type="ECO:0000256" key="2">
    <source>
        <dbReference type="ARBA" id="ARBA00022806"/>
    </source>
</evidence>
<evidence type="ECO:0000259" key="5">
    <source>
        <dbReference type="Pfam" id="PF12705"/>
    </source>
</evidence>
<evidence type="ECO:0000313" key="7">
    <source>
        <dbReference type="Proteomes" id="UP000215027"/>
    </source>
</evidence>
<protein>
    <recommendedName>
        <fullName evidence="5">PD-(D/E)XK endonuclease-like domain-containing protein</fullName>
    </recommendedName>
</protein>
<keyword evidence="2" id="KW-0347">Helicase</keyword>
<sequence>MTERLTLAQHHLYTYQVCPRRFYLRFLTRLPWPEAPLGTEQEAAYERGRRFHRRVERHFLGLPVSDETEPDDVLRVWWAAFRSQAPALPAGRRFVEAALTIPIGPDGHRLTGRFDLLVVGSSPEGPDGQPAAALFDWKTGEPRPNERLHRAWQTRVYLIALAEGGAALAPDAPAAFAPDRLSLTYWYVSEPDAPRVIRYDAATHRRNLAEVEGIVAEIDRQLSGGDWPKTDDWAQCRHCAYRVYCARQAAGAAQPDETEDEDADLFDAELEPQWG</sequence>
<keyword evidence="2" id="KW-0067">ATP-binding</keyword>
<evidence type="ECO:0000313" key="6">
    <source>
        <dbReference type="EMBL" id="CUS02774.2"/>
    </source>
</evidence>
<proteinExistence type="predicted"/>
<dbReference type="Pfam" id="PF12705">
    <property type="entry name" value="PDDEXK_1"/>
    <property type="match status" value="1"/>
</dbReference>
<dbReference type="Gene3D" id="3.90.320.10">
    <property type="match status" value="1"/>
</dbReference>
<feature type="domain" description="PD-(D/E)XK endonuclease-like" evidence="5">
    <location>
        <begin position="7"/>
        <end position="245"/>
    </location>
</feature>
<dbReference type="OrthoDB" id="306181at2"/>
<organism evidence="6 7">
    <name type="scientific">Candidatus Promineifilum breve</name>
    <dbReference type="NCBI Taxonomy" id="1806508"/>
    <lineage>
        <taxon>Bacteria</taxon>
        <taxon>Bacillati</taxon>
        <taxon>Chloroflexota</taxon>
        <taxon>Ardenticatenia</taxon>
        <taxon>Candidatus Promineifilales</taxon>
        <taxon>Candidatus Promineifilaceae</taxon>
        <taxon>Candidatus Promineifilum</taxon>
    </lineage>
</organism>
<dbReference type="InterPro" id="IPR011604">
    <property type="entry name" value="PDDEXK-like_dom_sf"/>
</dbReference>
<dbReference type="Proteomes" id="UP000215027">
    <property type="component" value="Chromosome I"/>
</dbReference>
<evidence type="ECO:0000256" key="4">
    <source>
        <dbReference type="SAM" id="MobiDB-lite"/>
    </source>
</evidence>
<feature type="compositionally biased region" description="Acidic residues" evidence="4">
    <location>
        <begin position="256"/>
        <end position="275"/>
    </location>
</feature>
<evidence type="ECO:0000256" key="1">
    <source>
        <dbReference type="ARBA" id="ARBA00022763"/>
    </source>
</evidence>